<evidence type="ECO:0000313" key="7">
    <source>
        <dbReference type="EMBL" id="KEZ44859.1"/>
    </source>
</evidence>
<protein>
    <recommendedName>
        <fullName evidence="2">Thymocyte nuclear protein 1</fullName>
    </recommendedName>
</protein>
<feature type="domain" description="EVE" evidence="6">
    <location>
        <begin position="158"/>
        <end position="314"/>
    </location>
</feature>
<evidence type="ECO:0000256" key="4">
    <source>
        <dbReference type="ARBA" id="ARBA00023242"/>
    </source>
</evidence>
<dbReference type="FunFam" id="3.10.590.10:FF:000003">
    <property type="entry name" value="Thymocyte nuclear protein 1"/>
    <property type="match status" value="1"/>
</dbReference>
<dbReference type="Proteomes" id="UP000028545">
    <property type="component" value="Unassembled WGS sequence"/>
</dbReference>
<proteinExistence type="predicted"/>
<evidence type="ECO:0000256" key="5">
    <source>
        <dbReference type="SAM" id="MobiDB-lite"/>
    </source>
</evidence>
<evidence type="ECO:0000256" key="3">
    <source>
        <dbReference type="ARBA" id="ARBA00022553"/>
    </source>
</evidence>
<dbReference type="EMBL" id="JOWA01000087">
    <property type="protein sequence ID" value="KEZ44859.1"/>
    <property type="molecule type" value="Genomic_DNA"/>
</dbReference>
<evidence type="ECO:0000313" key="8">
    <source>
        <dbReference type="Proteomes" id="UP000028545"/>
    </source>
</evidence>
<dbReference type="InterPro" id="IPR052181">
    <property type="entry name" value="5hmC_binding"/>
</dbReference>
<dbReference type="InterPro" id="IPR047197">
    <property type="entry name" value="THYN1-like_EVE"/>
</dbReference>
<reference evidence="7 8" key="1">
    <citation type="journal article" date="2014" name="Genome Announc.">
        <title>Draft genome sequence of the pathogenic fungus Scedosporium apiospermum.</title>
        <authorList>
            <person name="Vandeputte P."/>
            <person name="Ghamrawi S."/>
            <person name="Rechenmann M."/>
            <person name="Iltis A."/>
            <person name="Giraud S."/>
            <person name="Fleury M."/>
            <person name="Thornton C."/>
            <person name="Delhaes L."/>
            <person name="Meyer W."/>
            <person name="Papon N."/>
            <person name="Bouchara J.P."/>
        </authorList>
    </citation>
    <scope>NUCLEOTIDE SEQUENCE [LARGE SCALE GENOMIC DNA]</scope>
    <source>
        <strain evidence="7 8">IHEM 14462</strain>
    </source>
</reference>
<accession>A0A084GBZ7</accession>
<dbReference type="RefSeq" id="XP_016644658.1">
    <property type="nucleotide sequence ID" value="XM_016785876.1"/>
</dbReference>
<keyword evidence="4" id="KW-0539">Nucleus</keyword>
<feature type="region of interest" description="Disordered" evidence="5">
    <location>
        <begin position="1"/>
        <end position="157"/>
    </location>
</feature>
<comment type="subcellular location">
    <subcellularLocation>
        <location evidence="1">Nucleus</location>
    </subcellularLocation>
</comment>
<dbReference type="SUPFAM" id="SSF88697">
    <property type="entry name" value="PUA domain-like"/>
    <property type="match status" value="1"/>
</dbReference>
<dbReference type="Pfam" id="PF01878">
    <property type="entry name" value="EVE"/>
    <property type="match status" value="1"/>
</dbReference>
<dbReference type="InterPro" id="IPR015947">
    <property type="entry name" value="PUA-like_sf"/>
</dbReference>
<dbReference type="OrthoDB" id="41445at2759"/>
<name>A0A084GBZ7_PSEDA</name>
<dbReference type="PANTHER" id="PTHR14087">
    <property type="entry name" value="THYMOCYTE NUCLEAR PROTEIN 1"/>
    <property type="match status" value="1"/>
</dbReference>
<evidence type="ECO:0000256" key="2">
    <source>
        <dbReference type="ARBA" id="ARBA00014654"/>
    </source>
</evidence>
<dbReference type="PANTHER" id="PTHR14087:SF7">
    <property type="entry name" value="THYMOCYTE NUCLEAR PROTEIN 1"/>
    <property type="match status" value="1"/>
</dbReference>
<evidence type="ECO:0000256" key="1">
    <source>
        <dbReference type="ARBA" id="ARBA00004123"/>
    </source>
</evidence>
<dbReference type="Gene3D" id="3.10.590.10">
    <property type="entry name" value="ph1033 like domains"/>
    <property type="match status" value="1"/>
</dbReference>
<sequence length="331" mass="36773">MPPRKRQAEPPSTAPVAKRRSARQAAAQQQQPSEPVPKESGAAKVASARKGKKQQKEGKVDDSDAEVEREEPQARRVKEKRKMGKANASAVKQAGKAKDADEEDSKKAKPAKAKGAKPSGESGAGRGEASGRAVSEDPDPDSLPTRNSEVERHEGEWYWLMKAEPESRFENGIDVRFSIDDLRAREKPEPWDGIRNYGARNNMRAMNAGDKSFFYHSNCKEPGIVGIMEIVKEYSEDKSARRPGTPYYDPSATKDKNKWGLVHVKFVKKFAVPITLKELKEMGQAGKPLEAMQMIKQSRLSVSKVGKEEWEYLCGVADRKAEEAGLEHEVD</sequence>
<dbReference type="AlphaFoldDB" id="A0A084GBZ7"/>
<keyword evidence="8" id="KW-1185">Reference proteome</keyword>
<dbReference type="CDD" id="cd21133">
    <property type="entry name" value="EVE"/>
    <property type="match status" value="1"/>
</dbReference>
<comment type="caution">
    <text evidence="7">The sequence shown here is derived from an EMBL/GenBank/DDBJ whole genome shotgun (WGS) entry which is preliminary data.</text>
</comment>
<dbReference type="KEGG" id="sapo:SAPIO_CDS2983"/>
<evidence type="ECO:0000259" key="6">
    <source>
        <dbReference type="Pfam" id="PF01878"/>
    </source>
</evidence>
<dbReference type="HOGENOM" id="CLU_041799_0_2_1"/>
<feature type="compositionally biased region" description="Basic and acidic residues" evidence="5">
    <location>
        <begin position="96"/>
        <end position="107"/>
    </location>
</feature>
<dbReference type="GeneID" id="27722055"/>
<dbReference type="GO" id="GO:0005634">
    <property type="term" value="C:nucleus"/>
    <property type="evidence" value="ECO:0007669"/>
    <property type="project" value="UniProtKB-SubCell"/>
</dbReference>
<organism evidence="7 8">
    <name type="scientific">Pseudallescheria apiosperma</name>
    <name type="common">Scedosporium apiospermum</name>
    <dbReference type="NCBI Taxonomy" id="563466"/>
    <lineage>
        <taxon>Eukaryota</taxon>
        <taxon>Fungi</taxon>
        <taxon>Dikarya</taxon>
        <taxon>Ascomycota</taxon>
        <taxon>Pezizomycotina</taxon>
        <taxon>Sordariomycetes</taxon>
        <taxon>Hypocreomycetidae</taxon>
        <taxon>Microascales</taxon>
        <taxon>Microascaceae</taxon>
        <taxon>Scedosporium</taxon>
    </lineage>
</organism>
<dbReference type="InterPro" id="IPR002740">
    <property type="entry name" value="EVE_domain"/>
</dbReference>
<gene>
    <name evidence="7" type="ORF">SAPIO_CDS2983</name>
</gene>
<dbReference type="VEuPathDB" id="FungiDB:SAPIO_CDS2983"/>
<keyword evidence="3" id="KW-0597">Phosphoprotein</keyword>